<comment type="catalytic activity">
    <reaction evidence="5">
        <text>siroheme + 2 H(+) = 12,18-didecarboxysiroheme + 2 CO2</text>
        <dbReference type="Rhea" id="RHEA:19093"/>
        <dbReference type="ChEBI" id="CHEBI:15378"/>
        <dbReference type="ChEBI" id="CHEBI:16526"/>
        <dbReference type="ChEBI" id="CHEBI:60052"/>
        <dbReference type="ChEBI" id="CHEBI:140497"/>
        <dbReference type="EC" id="4.1.1.111"/>
    </reaction>
</comment>
<dbReference type="PANTHER" id="PTHR43413">
    <property type="entry name" value="TRANSCRIPTIONAL REGULATOR, ASNC FAMILY"/>
    <property type="match status" value="1"/>
</dbReference>
<comment type="caution">
    <text evidence="8">The sequence shown here is derived from an EMBL/GenBank/DDBJ whole genome shotgun (WGS) entry which is preliminary data.</text>
</comment>
<dbReference type="InterPro" id="IPR050684">
    <property type="entry name" value="HTH-Siroheme_Decarb"/>
</dbReference>
<dbReference type="AlphaFoldDB" id="A0A369N7I2"/>
<evidence type="ECO:0000256" key="1">
    <source>
        <dbReference type="ARBA" id="ARBA00023239"/>
    </source>
</evidence>
<dbReference type="PANTHER" id="PTHR43413:SF1">
    <property type="entry name" value="SIROHEME DECARBOXYLASE NIRL SUBUNIT"/>
    <property type="match status" value="1"/>
</dbReference>
<evidence type="ECO:0000259" key="6">
    <source>
        <dbReference type="Pfam" id="PF17805"/>
    </source>
</evidence>
<proteinExistence type="inferred from homology"/>
<reference evidence="8 9" key="1">
    <citation type="journal article" date="2018" name="Elife">
        <title>Discovery and characterization of a prevalent human gut bacterial enzyme sufficient for the inactivation of a family of plant toxins.</title>
        <authorList>
            <person name="Koppel N."/>
            <person name="Bisanz J.E."/>
            <person name="Pandelia M.E."/>
            <person name="Turnbaugh P.J."/>
            <person name="Balskus E.P."/>
        </authorList>
    </citation>
    <scope>NUCLEOTIDE SEQUENCE [LARGE SCALE GENOMIC DNA]</scope>
    <source>
        <strain evidence="8 9">FAA1-1-60AUCSF</strain>
    </source>
</reference>
<dbReference type="GO" id="GO:0016829">
    <property type="term" value="F:lyase activity"/>
    <property type="evidence" value="ECO:0007669"/>
    <property type="project" value="UniProtKB-KW"/>
</dbReference>
<feature type="domain" description="Siroheme decarboxylase AsnC-like ligand binding" evidence="6">
    <location>
        <begin position="74"/>
        <end position="154"/>
    </location>
</feature>
<feature type="domain" description="Siroheme decarboxylase NirL-like HTH" evidence="7">
    <location>
        <begin position="19"/>
        <end position="64"/>
    </location>
</feature>
<dbReference type="EMBL" id="PPTY01000011">
    <property type="protein sequence ID" value="RDB85423.1"/>
    <property type="molecule type" value="Genomic_DNA"/>
</dbReference>
<organism evidence="8 9">
    <name type="scientific">Eggerthella lenta</name>
    <name type="common">Eubacterium lentum</name>
    <dbReference type="NCBI Taxonomy" id="84112"/>
    <lineage>
        <taxon>Bacteria</taxon>
        <taxon>Bacillati</taxon>
        <taxon>Actinomycetota</taxon>
        <taxon>Coriobacteriia</taxon>
        <taxon>Eggerthellales</taxon>
        <taxon>Eggerthellaceae</taxon>
        <taxon>Eggerthella</taxon>
    </lineage>
</organism>
<comment type="similarity">
    <text evidence="3">Belongs to the Ahb/Nir family.</text>
</comment>
<gene>
    <name evidence="8" type="ORF">C1871_07950</name>
</gene>
<keyword evidence="1" id="KW-0456">Lyase</keyword>
<dbReference type="InterPro" id="IPR040523">
    <property type="entry name" value="AsnC_trans_reg2"/>
</dbReference>
<dbReference type="OMA" id="PYNFFAM"/>
<comment type="pathway">
    <text evidence="2">Porphyrin-containing compound metabolism.</text>
</comment>
<feature type="domain" description="Siroheme decarboxylase AsnC-like ligand binding" evidence="6">
    <location>
        <begin position="258"/>
        <end position="348"/>
    </location>
</feature>
<evidence type="ECO:0000313" key="8">
    <source>
        <dbReference type="EMBL" id="RDB85423.1"/>
    </source>
</evidence>
<dbReference type="RefSeq" id="WP_015760935.1">
    <property type="nucleotide sequence ID" value="NZ_AP031442.1"/>
</dbReference>
<dbReference type="Pfam" id="PF22451">
    <property type="entry name" value="NirdL-like_HTH"/>
    <property type="match status" value="1"/>
</dbReference>
<accession>A0A369N7I2</accession>
<dbReference type="EC" id="4.1.1.111" evidence="4"/>
<dbReference type="InterPro" id="IPR053953">
    <property type="entry name" value="NirdL-like_HTH"/>
</dbReference>
<evidence type="ECO:0000313" key="9">
    <source>
        <dbReference type="Proteomes" id="UP000253857"/>
    </source>
</evidence>
<evidence type="ECO:0000256" key="4">
    <source>
        <dbReference type="ARBA" id="ARBA00023471"/>
    </source>
</evidence>
<protein>
    <recommendedName>
        <fullName evidence="4">siroheme decarboxylase</fullName>
        <ecNumber evidence="4">4.1.1.111</ecNumber>
    </recommendedName>
</protein>
<evidence type="ECO:0000256" key="3">
    <source>
        <dbReference type="ARBA" id="ARBA00023457"/>
    </source>
</evidence>
<dbReference type="Pfam" id="PF17805">
    <property type="entry name" value="AsnC_trans_reg2"/>
    <property type="match status" value="2"/>
</dbReference>
<evidence type="ECO:0000256" key="2">
    <source>
        <dbReference type="ARBA" id="ARBA00023444"/>
    </source>
</evidence>
<evidence type="ECO:0000256" key="5">
    <source>
        <dbReference type="ARBA" id="ARBA00048470"/>
    </source>
</evidence>
<evidence type="ECO:0000259" key="7">
    <source>
        <dbReference type="Pfam" id="PF22451"/>
    </source>
</evidence>
<sequence>MAAEARGTLGVHLDSPVARRVLTRVQQELPVCERPYAALGDACGTSEEQAFAAVEAARTADIVRRIGASFESSRIGYASTLVALAVEPGDLDRVAALVGAHPGITHNYERDDRYNLWFTLIARGAEARDAELARIVAQTGCDDVLALPAIRLFKIKVAFDVREGAGTDEASAAAPSSLRAPLEPARVVAEPLDDADRALVRALQGDLGGTLRPFARAAEVASSYAGTALNERWASDRTRALLEAGAVRRFGAMVRHRRMGFSSNAMGVWNVPDEQVLAAGTVLAAPAEVSHCYERPRSQTWPYNLYTMIHGRDRDACERTAARLHDDLSRAGIDVLPARLLLSTREFKKTSMRYFEEER</sequence>
<name>A0A369N7I2_EGGLN</name>
<dbReference type="Gene3D" id="3.30.70.3460">
    <property type="match status" value="2"/>
</dbReference>
<dbReference type="Proteomes" id="UP000253857">
    <property type="component" value="Unassembled WGS sequence"/>
</dbReference>